<dbReference type="PROSITE" id="PS50017">
    <property type="entry name" value="DEATH_DOMAIN"/>
    <property type="match status" value="2"/>
</dbReference>
<dbReference type="PANTHER" id="PTHR15077:SF9">
    <property type="entry name" value="C-TERMINAL OF ROC (COR) DOMAIN-CONTAINING PROTEIN"/>
    <property type="match status" value="1"/>
</dbReference>
<name>A0A9J7KI63_BRAFL</name>
<gene>
    <name evidence="3" type="primary">LOC118404861</name>
</gene>
<dbReference type="AlphaFoldDB" id="A0A9J7KI63"/>
<reference evidence="3" key="2">
    <citation type="submission" date="2025-08" db="UniProtKB">
        <authorList>
            <consortium name="RefSeq"/>
        </authorList>
    </citation>
    <scope>IDENTIFICATION</scope>
    <source>
        <strain evidence="3">S238N-H82</strain>
        <tissue evidence="3">Testes</tissue>
    </source>
</reference>
<dbReference type="Proteomes" id="UP000001554">
    <property type="component" value="Chromosome 17"/>
</dbReference>
<dbReference type="SUPFAM" id="SSF47986">
    <property type="entry name" value="DEATH domain"/>
    <property type="match status" value="2"/>
</dbReference>
<evidence type="ECO:0000313" key="2">
    <source>
        <dbReference type="Proteomes" id="UP000001554"/>
    </source>
</evidence>
<dbReference type="CDD" id="cd01670">
    <property type="entry name" value="Death"/>
    <property type="match status" value="2"/>
</dbReference>
<dbReference type="SMART" id="SM00005">
    <property type="entry name" value="DEATH"/>
    <property type="match status" value="2"/>
</dbReference>
<feature type="domain" description="Death" evidence="1">
    <location>
        <begin position="50"/>
        <end position="133"/>
    </location>
</feature>
<feature type="domain" description="Death" evidence="1">
    <location>
        <begin position="155"/>
        <end position="241"/>
    </location>
</feature>
<evidence type="ECO:0000259" key="1">
    <source>
        <dbReference type="PROSITE" id="PS50017"/>
    </source>
</evidence>
<dbReference type="KEGG" id="bfo:118404861"/>
<sequence length="249" mass="27808">MILLSKPRQKRTDSRCIGAYVNGLESGSDLMTSKSPLKRHPCPEAAMTDIKGLFRIVKNQCGLKWKDLGRSLRFDETMLEVVDAKHRDAGESCMEMLSTWWYGACRDATPQTLIDALTDSGLKDVADQIEDYLSGRGSSNIHDKESCRTYERQCSGGVFQQVSRSIGDNWKVLARHVNPGVTEAVLRGIDKQFDQNAKESCLHVLENWRQRNGRDATLETLITVLRTAGLAEIADDIDGNTSQLLLSVF</sequence>
<dbReference type="InterPro" id="IPR016729">
    <property type="entry name" value="FADD"/>
</dbReference>
<dbReference type="RefSeq" id="XP_035660133.1">
    <property type="nucleotide sequence ID" value="XM_035804240.1"/>
</dbReference>
<protein>
    <submittedName>
        <fullName evidence="3">Uncharacterized protein LOC118404861</fullName>
    </submittedName>
</protein>
<dbReference type="GO" id="GO:0007165">
    <property type="term" value="P:signal transduction"/>
    <property type="evidence" value="ECO:0007669"/>
    <property type="project" value="InterPro"/>
</dbReference>
<dbReference type="GeneID" id="118404861"/>
<reference evidence="2" key="1">
    <citation type="journal article" date="2020" name="Nat. Ecol. Evol.">
        <title>Deeply conserved synteny resolves early events in vertebrate evolution.</title>
        <authorList>
            <person name="Simakov O."/>
            <person name="Marletaz F."/>
            <person name="Yue J.X."/>
            <person name="O'Connell B."/>
            <person name="Jenkins J."/>
            <person name="Brandt A."/>
            <person name="Calef R."/>
            <person name="Tung C.H."/>
            <person name="Huang T.K."/>
            <person name="Schmutz J."/>
            <person name="Satoh N."/>
            <person name="Yu J.K."/>
            <person name="Putnam N.H."/>
            <person name="Green R.E."/>
            <person name="Rokhsar D.S."/>
        </authorList>
    </citation>
    <scope>NUCLEOTIDE SEQUENCE [LARGE SCALE GENOMIC DNA]</scope>
    <source>
        <strain evidence="2">S238N-H82</strain>
    </source>
</reference>
<proteinExistence type="predicted"/>
<keyword evidence="2" id="KW-1185">Reference proteome</keyword>
<dbReference type="InterPro" id="IPR011029">
    <property type="entry name" value="DEATH-like_dom_sf"/>
</dbReference>
<dbReference type="Pfam" id="PF00531">
    <property type="entry name" value="Death"/>
    <property type="match status" value="2"/>
</dbReference>
<dbReference type="PANTHER" id="PTHR15077">
    <property type="entry name" value="FAS-ASSOCIATING DEATH DOMAIN-CONTAINING PROTEIN FADD"/>
    <property type="match status" value="1"/>
</dbReference>
<dbReference type="Gene3D" id="1.10.533.10">
    <property type="entry name" value="Death Domain, Fas"/>
    <property type="match status" value="2"/>
</dbReference>
<dbReference type="InterPro" id="IPR000488">
    <property type="entry name" value="Death_dom"/>
</dbReference>
<accession>A0A9J7KI63</accession>
<organism evidence="2 3">
    <name type="scientific">Branchiostoma floridae</name>
    <name type="common">Florida lancelet</name>
    <name type="synonym">Amphioxus</name>
    <dbReference type="NCBI Taxonomy" id="7739"/>
    <lineage>
        <taxon>Eukaryota</taxon>
        <taxon>Metazoa</taxon>
        <taxon>Chordata</taxon>
        <taxon>Cephalochordata</taxon>
        <taxon>Leptocardii</taxon>
        <taxon>Amphioxiformes</taxon>
        <taxon>Branchiostomatidae</taxon>
        <taxon>Branchiostoma</taxon>
    </lineage>
</organism>
<evidence type="ECO:0000313" key="3">
    <source>
        <dbReference type="RefSeq" id="XP_035660133.1"/>
    </source>
</evidence>
<dbReference type="OrthoDB" id="100767at2759"/>